<evidence type="ECO:0000313" key="4">
    <source>
        <dbReference type="Proteomes" id="UP001159405"/>
    </source>
</evidence>
<name>A0ABN8NY15_9CNID</name>
<feature type="chain" id="PRO_5046848815" description="Tyr recombinase domain-containing protein" evidence="2">
    <location>
        <begin position="22"/>
        <end position="103"/>
    </location>
</feature>
<feature type="signal peptide" evidence="2">
    <location>
        <begin position="1"/>
        <end position="21"/>
    </location>
</feature>
<evidence type="ECO:0008006" key="5">
    <source>
        <dbReference type="Google" id="ProtNLM"/>
    </source>
</evidence>
<proteinExistence type="predicted"/>
<feature type="non-terminal residue" evidence="3">
    <location>
        <position position="103"/>
    </location>
</feature>
<organism evidence="3 4">
    <name type="scientific">Porites lobata</name>
    <dbReference type="NCBI Taxonomy" id="104759"/>
    <lineage>
        <taxon>Eukaryota</taxon>
        <taxon>Metazoa</taxon>
        <taxon>Cnidaria</taxon>
        <taxon>Anthozoa</taxon>
        <taxon>Hexacorallia</taxon>
        <taxon>Scleractinia</taxon>
        <taxon>Fungiina</taxon>
        <taxon>Poritidae</taxon>
        <taxon>Porites</taxon>
    </lineage>
</organism>
<evidence type="ECO:0000313" key="3">
    <source>
        <dbReference type="EMBL" id="CAH3121795.1"/>
    </source>
</evidence>
<dbReference type="Gene3D" id="1.10.443.10">
    <property type="entry name" value="Intergrase catalytic core"/>
    <property type="match status" value="1"/>
</dbReference>
<evidence type="ECO:0000256" key="1">
    <source>
        <dbReference type="ARBA" id="ARBA00023172"/>
    </source>
</evidence>
<dbReference type="InterPro" id="IPR011010">
    <property type="entry name" value="DNA_brk_join_enz"/>
</dbReference>
<keyword evidence="2" id="KW-0732">Signal</keyword>
<protein>
    <recommendedName>
        <fullName evidence="5">Tyr recombinase domain-containing protein</fullName>
    </recommendedName>
</protein>
<gene>
    <name evidence="3" type="ORF">PLOB_00028932</name>
</gene>
<dbReference type="InterPro" id="IPR052925">
    <property type="entry name" value="Phage_Integrase-like_Recomb"/>
</dbReference>
<dbReference type="InterPro" id="IPR013762">
    <property type="entry name" value="Integrase-like_cat_sf"/>
</dbReference>
<comment type="caution">
    <text evidence="3">The sequence shown here is derived from an EMBL/GenBank/DDBJ whole genome shotgun (WGS) entry which is preliminary data.</text>
</comment>
<keyword evidence="4" id="KW-1185">Reference proteome</keyword>
<dbReference type="PANTHER" id="PTHR34605:SF5">
    <property type="entry name" value="INTEGRASE_RECOMBINASE XERD HOMOLOG"/>
    <property type="match status" value="1"/>
</dbReference>
<sequence length="103" mass="11608">MFHRMCALTLASPMSPAFVLSSPDGSLSPVIKRQFVQVFRERLFSAAIPHAHTYRGHSFRRGGTNWAFQCEVPGELIQVFGDWSSDAYKSYLEFSLPAKLRVA</sequence>
<dbReference type="EMBL" id="CALNXK010000036">
    <property type="protein sequence ID" value="CAH3121795.1"/>
    <property type="molecule type" value="Genomic_DNA"/>
</dbReference>
<dbReference type="Proteomes" id="UP001159405">
    <property type="component" value="Unassembled WGS sequence"/>
</dbReference>
<accession>A0ABN8NY15</accession>
<dbReference type="SUPFAM" id="SSF56349">
    <property type="entry name" value="DNA breaking-rejoining enzymes"/>
    <property type="match status" value="1"/>
</dbReference>
<dbReference type="PANTHER" id="PTHR34605">
    <property type="entry name" value="PHAGE_INTEGRASE DOMAIN-CONTAINING PROTEIN"/>
    <property type="match status" value="1"/>
</dbReference>
<reference evidence="3 4" key="1">
    <citation type="submission" date="2022-05" db="EMBL/GenBank/DDBJ databases">
        <authorList>
            <consortium name="Genoscope - CEA"/>
            <person name="William W."/>
        </authorList>
    </citation>
    <scope>NUCLEOTIDE SEQUENCE [LARGE SCALE GENOMIC DNA]</scope>
</reference>
<keyword evidence="1" id="KW-0233">DNA recombination</keyword>
<evidence type="ECO:0000256" key="2">
    <source>
        <dbReference type="SAM" id="SignalP"/>
    </source>
</evidence>